<evidence type="ECO:0000256" key="2">
    <source>
        <dbReference type="ARBA" id="ARBA00023125"/>
    </source>
</evidence>
<keyword evidence="3 4" id="KW-0131">Cell cycle</keyword>
<dbReference type="NCBIfam" id="TIGR00647">
    <property type="entry name" value="DNA_bind_WhiA"/>
    <property type="match status" value="1"/>
</dbReference>
<dbReference type="InterPro" id="IPR027434">
    <property type="entry name" value="Homing_endonucl"/>
</dbReference>
<dbReference type="PROSITE" id="PS50819">
    <property type="entry name" value="INTEIN_ENDONUCLEASE"/>
    <property type="match status" value="1"/>
</dbReference>
<dbReference type="Proteomes" id="UP000675379">
    <property type="component" value="Unassembled WGS sequence"/>
</dbReference>
<sequence>MSYSSTVKSEITRNTEISREEIIAMLSAIMKVSGTLAFSSSRLSFKITTENPSTARFIFKLLKDHLKIHGKLLVKKSGSLKKNNIYVIVISEDMGLKELLLETGILKDEEDVFSLDYRINPNLVRTDALKKAYIKGSFLGSGSVSNPEKGYHLEFVVNSLELAEDLMELVNSFGLTSKVIARKNAYIVYLKEGEQIVDILSIIGAFNSLFEFENVRIVKDMRNNVNRLVNCETANLSKTVNAAVRQVESIKLIERIIGLGRLPKPLRDIAEVRLEYPDESLKELGEMLNPPVGKSGVNHRLRKIEKIADELRKGGL</sequence>
<dbReference type="GO" id="GO:0003677">
    <property type="term" value="F:DNA binding"/>
    <property type="evidence" value="ECO:0007669"/>
    <property type="project" value="UniProtKB-UniRule"/>
</dbReference>
<keyword evidence="1 4" id="KW-0132">Cell division</keyword>
<dbReference type="InterPro" id="IPR039518">
    <property type="entry name" value="WhiA_LAGLIDADG_dom"/>
</dbReference>
<comment type="similarity">
    <text evidence="4">Belongs to the WhiA family.</text>
</comment>
<comment type="caution">
    <text evidence="6">The sequence shown here is derived from an EMBL/GenBank/DDBJ whole genome shotgun (WGS) entry which is preliminary data.</text>
</comment>
<evidence type="ECO:0000313" key="7">
    <source>
        <dbReference type="Proteomes" id="UP000675379"/>
    </source>
</evidence>
<feature type="domain" description="DOD-type homing endonuclease" evidence="5">
    <location>
        <begin position="129"/>
        <end position="175"/>
    </location>
</feature>
<proteinExistence type="inferred from homology"/>
<dbReference type="Pfam" id="PF02650">
    <property type="entry name" value="HTH_WhiA"/>
    <property type="match status" value="1"/>
</dbReference>
<dbReference type="GO" id="GO:0004519">
    <property type="term" value="F:endonuclease activity"/>
    <property type="evidence" value="ECO:0007669"/>
    <property type="project" value="InterPro"/>
</dbReference>
<dbReference type="RefSeq" id="WP_211802730.1">
    <property type="nucleotide sequence ID" value="NZ_JAGSCS010000027.1"/>
</dbReference>
<dbReference type="Gene3D" id="3.10.28.10">
    <property type="entry name" value="Homing endonucleases"/>
    <property type="match status" value="1"/>
</dbReference>
<evidence type="ECO:0000256" key="3">
    <source>
        <dbReference type="ARBA" id="ARBA00023306"/>
    </source>
</evidence>
<dbReference type="PANTHER" id="PTHR37307:SF1">
    <property type="entry name" value="CELL DIVISION PROTEIN WHIA-RELATED"/>
    <property type="match status" value="1"/>
</dbReference>
<dbReference type="InterPro" id="IPR018478">
    <property type="entry name" value="Sporu_reg_WhiA_N_dom"/>
</dbReference>
<dbReference type="InterPro" id="IPR004042">
    <property type="entry name" value="Intein_endonuc_central"/>
</dbReference>
<dbReference type="GO" id="GO:0051301">
    <property type="term" value="P:cell division"/>
    <property type="evidence" value="ECO:0007669"/>
    <property type="project" value="UniProtKB-UniRule"/>
</dbReference>
<dbReference type="AlphaFoldDB" id="A0A941HRE5"/>
<keyword evidence="2 4" id="KW-0238">DNA-binding</keyword>
<dbReference type="HAMAP" id="MF_01420">
    <property type="entry name" value="HTH_type_WhiA"/>
    <property type="match status" value="1"/>
</dbReference>
<dbReference type="SUPFAM" id="SSF55608">
    <property type="entry name" value="Homing endonucleases"/>
    <property type="match status" value="1"/>
</dbReference>
<dbReference type="GO" id="GO:0043937">
    <property type="term" value="P:regulation of sporulation"/>
    <property type="evidence" value="ECO:0007669"/>
    <property type="project" value="InterPro"/>
</dbReference>
<accession>A0A941HRE5</accession>
<evidence type="ECO:0000256" key="4">
    <source>
        <dbReference type="HAMAP-Rule" id="MF_01420"/>
    </source>
</evidence>
<evidence type="ECO:0000313" key="6">
    <source>
        <dbReference type="EMBL" id="MBR0577331.1"/>
    </source>
</evidence>
<organism evidence="6 7">
    <name type="scientific">Proteiniclasticum sediminis</name>
    <dbReference type="NCBI Taxonomy" id="2804028"/>
    <lineage>
        <taxon>Bacteria</taxon>
        <taxon>Bacillati</taxon>
        <taxon>Bacillota</taxon>
        <taxon>Clostridia</taxon>
        <taxon>Eubacteriales</taxon>
        <taxon>Clostridiaceae</taxon>
        <taxon>Proteiniclasticum</taxon>
    </lineage>
</organism>
<gene>
    <name evidence="4 6" type="primary">whiA</name>
    <name evidence="6" type="ORF">KCG48_13525</name>
</gene>
<dbReference type="Pfam" id="PF14527">
    <property type="entry name" value="LAGLIDADG_WhiA"/>
    <property type="match status" value="1"/>
</dbReference>
<evidence type="ECO:0000256" key="1">
    <source>
        <dbReference type="ARBA" id="ARBA00022618"/>
    </source>
</evidence>
<protein>
    <recommendedName>
        <fullName evidence="4">Probable cell division protein WhiA</fullName>
    </recommendedName>
</protein>
<dbReference type="EMBL" id="JAGSCS010000027">
    <property type="protein sequence ID" value="MBR0577331.1"/>
    <property type="molecule type" value="Genomic_DNA"/>
</dbReference>
<dbReference type="Pfam" id="PF10298">
    <property type="entry name" value="WhiA_N"/>
    <property type="match status" value="1"/>
</dbReference>
<name>A0A941HRE5_9CLOT</name>
<evidence type="ECO:0000259" key="5">
    <source>
        <dbReference type="PROSITE" id="PS50819"/>
    </source>
</evidence>
<comment type="function">
    <text evidence="4">Involved in cell division and chromosome segregation.</text>
</comment>
<reference evidence="6" key="1">
    <citation type="submission" date="2021-04" db="EMBL/GenBank/DDBJ databases">
        <title>Proteiniclasticum sedimins sp. nov., an obligate anaerobic bacterium isolated from anaerobic sludge.</title>
        <authorList>
            <person name="Liu J."/>
        </authorList>
    </citation>
    <scope>NUCLEOTIDE SEQUENCE</scope>
    <source>
        <strain evidence="6">BAD-10</strain>
    </source>
</reference>
<keyword evidence="7" id="KW-1185">Reference proteome</keyword>
<dbReference type="InterPro" id="IPR023054">
    <property type="entry name" value="Sporulation_regulator_WhiA_C"/>
</dbReference>
<dbReference type="PANTHER" id="PTHR37307">
    <property type="entry name" value="CELL DIVISION PROTEIN WHIA-RELATED"/>
    <property type="match status" value="1"/>
</dbReference>
<dbReference type="InterPro" id="IPR003802">
    <property type="entry name" value="Sporulation_regulator_WhiA"/>
</dbReference>